<feature type="compositionally biased region" description="Basic and acidic residues" evidence="1">
    <location>
        <begin position="127"/>
        <end position="136"/>
    </location>
</feature>
<comment type="caution">
    <text evidence="2">The sequence shown here is derived from an EMBL/GenBank/DDBJ whole genome shotgun (WGS) entry which is preliminary data.</text>
</comment>
<reference evidence="4" key="1">
    <citation type="journal article" date="2017" name="Plant J.">
        <title>The pomegranate (Punica granatum L.) genome and the genomics of punicalagin biosynthesis.</title>
        <authorList>
            <person name="Qin G."/>
            <person name="Xu C."/>
            <person name="Ming R."/>
            <person name="Tang H."/>
            <person name="Guyot R."/>
            <person name="Kramer E.M."/>
            <person name="Hu Y."/>
            <person name="Yi X."/>
            <person name="Qi Y."/>
            <person name="Xu X."/>
            <person name="Gao Z."/>
            <person name="Pan H."/>
            <person name="Jian J."/>
            <person name="Tian Y."/>
            <person name="Yue Z."/>
            <person name="Xu Y."/>
        </authorList>
    </citation>
    <scope>NUCLEOTIDE SEQUENCE [LARGE SCALE GENOMIC DNA]</scope>
    <source>
        <strain evidence="4">cv. Dabenzi</strain>
    </source>
</reference>
<gene>
    <name evidence="2" type="ORF">CDL15_Pgr018039</name>
    <name evidence="3" type="ORF">CRG98_001700</name>
</gene>
<proteinExistence type="predicted"/>
<dbReference type="Proteomes" id="UP000197138">
    <property type="component" value="Unassembled WGS sequence"/>
</dbReference>
<dbReference type="GeneID" id="116195610"/>
<evidence type="ECO:0000313" key="3">
    <source>
        <dbReference type="EMBL" id="PKI77908.1"/>
    </source>
</evidence>
<protein>
    <submittedName>
        <fullName evidence="2">Uncharacterized protein</fullName>
    </submittedName>
</protein>
<organism evidence="2 4">
    <name type="scientific">Punica granatum</name>
    <name type="common">Pomegranate</name>
    <dbReference type="NCBI Taxonomy" id="22663"/>
    <lineage>
        <taxon>Eukaryota</taxon>
        <taxon>Viridiplantae</taxon>
        <taxon>Streptophyta</taxon>
        <taxon>Embryophyta</taxon>
        <taxon>Tracheophyta</taxon>
        <taxon>Spermatophyta</taxon>
        <taxon>Magnoliopsida</taxon>
        <taxon>eudicotyledons</taxon>
        <taxon>Gunneridae</taxon>
        <taxon>Pentapetalae</taxon>
        <taxon>rosids</taxon>
        <taxon>malvids</taxon>
        <taxon>Myrtales</taxon>
        <taxon>Lythraceae</taxon>
        <taxon>Punica</taxon>
    </lineage>
</organism>
<dbReference type="OrthoDB" id="690994at2759"/>
<feature type="region of interest" description="Disordered" evidence="1">
    <location>
        <begin position="93"/>
        <end position="136"/>
    </location>
</feature>
<evidence type="ECO:0000313" key="2">
    <source>
        <dbReference type="EMBL" id="OWM72156.1"/>
    </source>
</evidence>
<evidence type="ECO:0000313" key="4">
    <source>
        <dbReference type="Proteomes" id="UP000197138"/>
    </source>
</evidence>
<name>A0A218WHJ5_PUNGR</name>
<dbReference type="EMBL" id="MTKT01004293">
    <property type="protein sequence ID" value="OWM72156.1"/>
    <property type="molecule type" value="Genomic_DNA"/>
</dbReference>
<feature type="compositionally biased region" description="Low complexity" evidence="1">
    <location>
        <begin position="97"/>
        <end position="112"/>
    </location>
</feature>
<sequence length="136" mass="14874">MGNCMETCNPSWREGEITAIKETGFEQENNRKVVKASGFDDDGSNKGVMRVKILLTREELELLMAQLGGGGNNKGGFSNIDKRSLEEVLEEIERGRSSTLSLSSSSSSSRTSGWSPSLESIMEIPEVPDHMDRSSS</sequence>
<accession>A0A218WHJ5</accession>
<reference evidence="3 5" key="3">
    <citation type="submission" date="2017-11" db="EMBL/GenBank/DDBJ databases">
        <title>De-novo sequencing of pomegranate (Punica granatum L.) genome.</title>
        <authorList>
            <person name="Akparov Z."/>
            <person name="Amiraslanov A."/>
            <person name="Hajiyeva S."/>
            <person name="Abbasov M."/>
            <person name="Kaur K."/>
            <person name="Hamwieh A."/>
            <person name="Solovyev V."/>
            <person name="Salamov A."/>
            <person name="Braich B."/>
            <person name="Kosarev P."/>
            <person name="Mahmoud A."/>
            <person name="Hajiyev E."/>
            <person name="Babayeva S."/>
            <person name="Izzatullayeva V."/>
            <person name="Mammadov A."/>
            <person name="Mammadov A."/>
            <person name="Sharifova S."/>
            <person name="Ojaghi J."/>
            <person name="Eynullazada K."/>
            <person name="Bayramov B."/>
            <person name="Abdulazimova A."/>
            <person name="Shahmuradov I."/>
        </authorList>
    </citation>
    <scope>NUCLEOTIDE SEQUENCE [LARGE SCALE GENOMIC DNA]</scope>
    <source>
        <strain evidence="3">AG2017</strain>
        <strain evidence="5">cv. AG2017</strain>
        <tissue evidence="3">Leaf</tissue>
    </source>
</reference>
<evidence type="ECO:0000256" key="1">
    <source>
        <dbReference type="SAM" id="MobiDB-lite"/>
    </source>
</evidence>
<dbReference type="PANTHER" id="PTHR35704">
    <property type="entry name" value="OS02G0254600 PROTEIN"/>
    <property type="match status" value="1"/>
</dbReference>
<keyword evidence="5" id="KW-1185">Reference proteome</keyword>
<dbReference type="EMBL" id="PGOL01000068">
    <property type="protein sequence ID" value="PKI77908.1"/>
    <property type="molecule type" value="Genomic_DNA"/>
</dbReference>
<reference evidence="2" key="2">
    <citation type="submission" date="2017-06" db="EMBL/GenBank/DDBJ databases">
        <title>The pomegranate genome and the genomics of punicalagin biosynthesis.</title>
        <authorList>
            <person name="Xu C."/>
        </authorList>
    </citation>
    <scope>NUCLEOTIDE SEQUENCE [LARGE SCALE GENOMIC DNA]</scope>
    <source>
        <tissue evidence="2">Fresh leaf</tissue>
    </source>
</reference>
<dbReference type="PANTHER" id="PTHR35704:SF1">
    <property type="entry name" value="OS02G0254600 PROTEIN"/>
    <property type="match status" value="1"/>
</dbReference>
<dbReference type="AlphaFoldDB" id="A0A218WHJ5"/>
<evidence type="ECO:0000313" key="5">
    <source>
        <dbReference type="Proteomes" id="UP000233551"/>
    </source>
</evidence>
<dbReference type="Proteomes" id="UP000233551">
    <property type="component" value="Unassembled WGS sequence"/>
</dbReference>